<proteinExistence type="predicted"/>
<dbReference type="EMBL" id="JAAIUW010000011">
    <property type="protein sequence ID" value="KAF7810588.1"/>
    <property type="molecule type" value="Genomic_DNA"/>
</dbReference>
<organism evidence="1 3">
    <name type="scientific">Senna tora</name>
    <dbReference type="NCBI Taxonomy" id="362788"/>
    <lineage>
        <taxon>Eukaryota</taxon>
        <taxon>Viridiplantae</taxon>
        <taxon>Streptophyta</taxon>
        <taxon>Embryophyta</taxon>
        <taxon>Tracheophyta</taxon>
        <taxon>Spermatophyta</taxon>
        <taxon>Magnoliopsida</taxon>
        <taxon>eudicotyledons</taxon>
        <taxon>Gunneridae</taxon>
        <taxon>Pentapetalae</taxon>
        <taxon>rosids</taxon>
        <taxon>fabids</taxon>
        <taxon>Fabales</taxon>
        <taxon>Fabaceae</taxon>
        <taxon>Caesalpinioideae</taxon>
        <taxon>Cassia clade</taxon>
        <taxon>Senna</taxon>
    </lineage>
</organism>
<protein>
    <submittedName>
        <fullName evidence="1">Uncharacterized protein</fullName>
    </submittedName>
</protein>
<accession>A0A834W6X4</accession>
<dbReference type="Proteomes" id="UP000634136">
    <property type="component" value="Unassembled WGS sequence"/>
</dbReference>
<evidence type="ECO:0000313" key="1">
    <source>
        <dbReference type="EMBL" id="KAF7810588.1"/>
    </source>
</evidence>
<dbReference type="EMBL" id="JAAIUW010000011">
    <property type="protein sequence ID" value="KAF7810590.1"/>
    <property type="molecule type" value="Genomic_DNA"/>
</dbReference>
<sequence>MQTMKRGSAEIRGIRDEVADLQTIIHPLTIEKALLAE</sequence>
<reference evidence="1" key="1">
    <citation type="submission" date="2020-09" db="EMBL/GenBank/DDBJ databases">
        <title>Genome-Enabled Discovery of Anthraquinone Biosynthesis in Senna tora.</title>
        <authorList>
            <person name="Kang S.-H."/>
            <person name="Pandey R.P."/>
            <person name="Lee C.-M."/>
            <person name="Sim J.-S."/>
            <person name="Jeong J.-T."/>
            <person name="Choi B.-S."/>
            <person name="Jung M."/>
            <person name="Ginzburg D."/>
            <person name="Zhao K."/>
            <person name="Won S.Y."/>
            <person name="Oh T.-J."/>
            <person name="Yu Y."/>
            <person name="Kim N.-H."/>
            <person name="Lee O.R."/>
            <person name="Lee T.-H."/>
            <person name="Bashyal P."/>
            <person name="Kim T.-S."/>
            <person name="Lee W.-H."/>
            <person name="Kawkins C."/>
            <person name="Kim C.-K."/>
            <person name="Kim J.S."/>
            <person name="Ahn B.O."/>
            <person name="Rhee S.Y."/>
            <person name="Sohng J.K."/>
        </authorList>
    </citation>
    <scope>NUCLEOTIDE SEQUENCE</scope>
    <source>
        <tissue evidence="1">Leaf</tissue>
    </source>
</reference>
<dbReference type="AlphaFoldDB" id="A0A834W6X4"/>
<gene>
    <name evidence="1" type="ORF">G2W53_037331</name>
    <name evidence="2" type="ORF">G2W53_037333</name>
</gene>
<comment type="caution">
    <text evidence="1">The sequence shown here is derived from an EMBL/GenBank/DDBJ whole genome shotgun (WGS) entry which is preliminary data.</text>
</comment>
<evidence type="ECO:0000313" key="3">
    <source>
        <dbReference type="Proteomes" id="UP000634136"/>
    </source>
</evidence>
<keyword evidence="3" id="KW-1185">Reference proteome</keyword>
<name>A0A834W6X4_9FABA</name>
<evidence type="ECO:0000313" key="2">
    <source>
        <dbReference type="EMBL" id="KAF7810590.1"/>
    </source>
</evidence>